<dbReference type="AlphaFoldDB" id="A0A8B7TI98"/>
<dbReference type="PANTHER" id="PTHR15011:SF3">
    <property type="entry name" value="APOLIPOPROTEIN F"/>
    <property type="match status" value="1"/>
</dbReference>
<evidence type="ECO:0000256" key="1">
    <source>
        <dbReference type="SAM" id="SignalP"/>
    </source>
</evidence>
<organism evidence="2 4">
    <name type="scientific">Hipposideros armiger</name>
    <name type="common">Great Himalayan leaf-nosed bat</name>
    <dbReference type="NCBI Taxonomy" id="186990"/>
    <lineage>
        <taxon>Eukaryota</taxon>
        <taxon>Metazoa</taxon>
        <taxon>Chordata</taxon>
        <taxon>Craniata</taxon>
        <taxon>Vertebrata</taxon>
        <taxon>Euteleostomi</taxon>
        <taxon>Mammalia</taxon>
        <taxon>Eutheria</taxon>
        <taxon>Laurasiatheria</taxon>
        <taxon>Chiroptera</taxon>
        <taxon>Yinpterochiroptera</taxon>
        <taxon>Rhinolophoidea</taxon>
        <taxon>Hipposideridae</taxon>
        <taxon>Hipposideros</taxon>
    </lineage>
</organism>
<dbReference type="Proteomes" id="UP000694851">
    <property type="component" value="Unplaced"/>
</dbReference>
<feature type="signal peptide" evidence="1">
    <location>
        <begin position="1"/>
        <end position="25"/>
    </location>
</feature>
<gene>
    <name evidence="3 4" type="primary">APOF</name>
</gene>
<dbReference type="RefSeq" id="XP_019524535.1">
    <property type="nucleotide sequence ID" value="XM_019668990.1"/>
</dbReference>
<dbReference type="GeneID" id="109396833"/>
<dbReference type="PANTHER" id="PTHR15011">
    <property type="entry name" value="APOLIPOPROTEIN F"/>
    <property type="match status" value="1"/>
</dbReference>
<evidence type="ECO:0000313" key="3">
    <source>
        <dbReference type="RefSeq" id="XP_019524534.1"/>
    </source>
</evidence>
<name>A0A8B7TI98_HIPAR</name>
<dbReference type="Pfam" id="PF15148">
    <property type="entry name" value="Apolipo_F"/>
    <property type="match status" value="1"/>
</dbReference>
<reference evidence="3 4" key="1">
    <citation type="submission" date="2025-04" db="UniProtKB">
        <authorList>
            <consortium name="RefSeq"/>
        </authorList>
    </citation>
    <scope>IDENTIFICATION</scope>
    <source>
        <tissue evidence="3 4">Muscle</tissue>
    </source>
</reference>
<accession>A0A8B7TI98</accession>
<dbReference type="GO" id="GO:0008203">
    <property type="term" value="P:cholesterol metabolic process"/>
    <property type="evidence" value="ECO:0007669"/>
    <property type="project" value="TreeGrafter"/>
</dbReference>
<dbReference type="CTD" id="319"/>
<dbReference type="InterPro" id="IPR026114">
    <property type="entry name" value="APOF"/>
</dbReference>
<dbReference type="GO" id="GO:0005615">
    <property type="term" value="C:extracellular space"/>
    <property type="evidence" value="ECO:0007669"/>
    <property type="project" value="TreeGrafter"/>
</dbReference>
<protein>
    <submittedName>
        <fullName evidence="3 4">Apolipoprotein F</fullName>
    </submittedName>
</protein>
<dbReference type="RefSeq" id="XP_019524534.1">
    <property type="nucleotide sequence ID" value="XM_019668989.1"/>
</dbReference>
<proteinExistence type="predicted"/>
<feature type="chain" id="PRO_5044664871" evidence="1">
    <location>
        <begin position="26"/>
        <end position="302"/>
    </location>
</feature>
<evidence type="ECO:0000313" key="4">
    <source>
        <dbReference type="RefSeq" id="XP_019524535.1"/>
    </source>
</evidence>
<dbReference type="KEGG" id="hai:109396833"/>
<evidence type="ECO:0000313" key="2">
    <source>
        <dbReference type="Proteomes" id="UP000694851"/>
    </source>
</evidence>
<keyword evidence="1" id="KW-0732">Signal</keyword>
<sequence length="302" mass="33201">MGGLRYLMIPIELLLYYLLLYPMDAISYGNQTNILMHLPSSLESWPPSSNPLTCQTLLPKSLPGYTHMAPLPKFLIGLPLMIALKEAGCHADVQALQRQLFRLGGVKATQVLFRHLQGLEQGRSTGRGVSVDALASALQLLAREQQDPERARRSLPNKDCEYEQEQYVHNIVQWLPGVGTFYDLGTALYYAAQNCLDKAKQRGQQGAIDLGYDLLMTMTGMSGGPLGVVVSTALKPAVKAGVQRLIQYYHEKEANIPPPETSEESLGSTPNISDIAETTTIAPLVSEIANSTSYWEALLQEL</sequence>
<keyword evidence="2" id="KW-1185">Reference proteome</keyword>
<dbReference type="OrthoDB" id="9895613at2759"/>